<sequence length="112" mass="12983">MSKSEIVVIESQHEHVLFTLEEVCERCDIHVDIIVEMIEYGIVEPVEPIEPIEQSTESIWYFNSHALVRLQRAQRLMNGLELNLSGVALSLELMDEIEELQQRIVILSRQLP</sequence>
<dbReference type="HOGENOM" id="CLU_144710_3_1_6"/>
<gene>
    <name evidence="1" type="ordered locus">Mmwyl1_3331</name>
</gene>
<dbReference type="Gene3D" id="1.10.1660.10">
    <property type="match status" value="1"/>
</dbReference>
<proteinExistence type="predicted"/>
<organism evidence="1">
    <name type="scientific">Marinomonas sp. (strain MWYL1)</name>
    <dbReference type="NCBI Taxonomy" id="400668"/>
    <lineage>
        <taxon>Bacteria</taxon>
        <taxon>Pseudomonadati</taxon>
        <taxon>Pseudomonadota</taxon>
        <taxon>Gammaproteobacteria</taxon>
        <taxon>Oceanospirillales</taxon>
        <taxon>Oceanospirillaceae</taxon>
        <taxon>Marinomonas</taxon>
    </lineage>
</organism>
<dbReference type="KEGG" id="mmw:Mmwyl1_3331"/>
<dbReference type="Pfam" id="PF13591">
    <property type="entry name" value="MerR_2"/>
    <property type="match status" value="1"/>
</dbReference>
<protein>
    <recommendedName>
        <fullName evidence="2">Chaperone modulatory protein CbpM</fullName>
    </recommendedName>
</protein>
<dbReference type="EMBL" id="CP000749">
    <property type="protein sequence ID" value="ABR72236.1"/>
    <property type="molecule type" value="Genomic_DNA"/>
</dbReference>
<dbReference type="AlphaFoldDB" id="A6W0K7"/>
<evidence type="ECO:0000313" key="1">
    <source>
        <dbReference type="EMBL" id="ABR72236.1"/>
    </source>
</evidence>
<name>A6W0K7_MARMS</name>
<evidence type="ECO:0008006" key="2">
    <source>
        <dbReference type="Google" id="ProtNLM"/>
    </source>
</evidence>
<reference evidence="1" key="1">
    <citation type="submission" date="2007-06" db="EMBL/GenBank/DDBJ databases">
        <title>Complete sequence of Marinomonas sp. MWYL1.</title>
        <authorList>
            <consortium name="US DOE Joint Genome Institute"/>
            <person name="Copeland A."/>
            <person name="Lucas S."/>
            <person name="Lapidus A."/>
            <person name="Barry K."/>
            <person name="Glavina del Rio T."/>
            <person name="Dalin E."/>
            <person name="Tice H."/>
            <person name="Pitluck S."/>
            <person name="Kiss H."/>
            <person name="Brettin T."/>
            <person name="Bruce D."/>
            <person name="Detter J.C."/>
            <person name="Han C."/>
            <person name="Schmutz J."/>
            <person name="Larimer F."/>
            <person name="Land M."/>
            <person name="Hauser L."/>
            <person name="Kyrpides N."/>
            <person name="Kim E."/>
            <person name="Johnston A.W.B."/>
            <person name="Todd J.D."/>
            <person name="Rogers R."/>
            <person name="Wexler M."/>
            <person name="Bond P.L."/>
            <person name="Li Y."/>
            <person name="Richardson P."/>
        </authorList>
    </citation>
    <scope>NUCLEOTIDE SEQUENCE [LARGE SCALE GENOMIC DNA]</scope>
    <source>
        <strain evidence="1">MWYL1</strain>
    </source>
</reference>
<dbReference type="OrthoDB" id="5567704at2"/>
<dbReference type="eggNOG" id="COG0789">
    <property type="taxonomic scope" value="Bacteria"/>
</dbReference>
<accession>A6W0K7</accession>
<dbReference type="STRING" id="400668.Mmwyl1_3331"/>